<gene>
    <name evidence="2" type="ORF">OESDEN_18192</name>
</gene>
<accession>A0A0B1SE12</accession>
<feature type="compositionally biased region" description="Basic and acidic residues" evidence="1">
    <location>
        <begin position="23"/>
        <end position="32"/>
    </location>
</feature>
<feature type="compositionally biased region" description="Basic and acidic residues" evidence="1">
    <location>
        <begin position="45"/>
        <end position="89"/>
    </location>
</feature>
<evidence type="ECO:0000313" key="2">
    <source>
        <dbReference type="EMBL" id="KHJ82116.1"/>
    </source>
</evidence>
<keyword evidence="3" id="KW-1185">Reference proteome</keyword>
<feature type="region of interest" description="Disordered" evidence="1">
    <location>
        <begin position="14"/>
        <end position="89"/>
    </location>
</feature>
<organism evidence="2 3">
    <name type="scientific">Oesophagostomum dentatum</name>
    <name type="common">Nodular worm</name>
    <dbReference type="NCBI Taxonomy" id="61180"/>
    <lineage>
        <taxon>Eukaryota</taxon>
        <taxon>Metazoa</taxon>
        <taxon>Ecdysozoa</taxon>
        <taxon>Nematoda</taxon>
        <taxon>Chromadorea</taxon>
        <taxon>Rhabditida</taxon>
        <taxon>Rhabditina</taxon>
        <taxon>Rhabditomorpha</taxon>
        <taxon>Strongyloidea</taxon>
        <taxon>Strongylidae</taxon>
        <taxon>Oesophagostomum</taxon>
    </lineage>
</organism>
<sequence length="102" mass="12696">MLISKLTQVLSYLRSDHKKKKKPDMTEEEAKKYQSQSIYDNETEYAPKRDKDRDRRDKEKDKERDQKKDRNYFDSKDDRYKRDERDRRDRDRDRLGLLTFLS</sequence>
<dbReference type="Proteomes" id="UP000053660">
    <property type="component" value="Unassembled WGS sequence"/>
</dbReference>
<evidence type="ECO:0000313" key="3">
    <source>
        <dbReference type="Proteomes" id="UP000053660"/>
    </source>
</evidence>
<reference evidence="2 3" key="1">
    <citation type="submission" date="2014-03" db="EMBL/GenBank/DDBJ databases">
        <title>Draft genome of the hookworm Oesophagostomum dentatum.</title>
        <authorList>
            <person name="Mitreva M."/>
        </authorList>
    </citation>
    <scope>NUCLEOTIDE SEQUENCE [LARGE SCALE GENOMIC DNA]</scope>
    <source>
        <strain evidence="2 3">OD-Hann</strain>
    </source>
</reference>
<dbReference type="EMBL" id="KN582132">
    <property type="protein sequence ID" value="KHJ82116.1"/>
    <property type="molecule type" value="Genomic_DNA"/>
</dbReference>
<protein>
    <submittedName>
        <fullName evidence="2">Uncharacterized protein</fullName>
    </submittedName>
</protein>
<proteinExistence type="predicted"/>
<name>A0A0B1SE12_OESDE</name>
<dbReference type="AlphaFoldDB" id="A0A0B1SE12"/>
<evidence type="ECO:0000256" key="1">
    <source>
        <dbReference type="SAM" id="MobiDB-lite"/>
    </source>
</evidence>